<dbReference type="OrthoDB" id="9809670at2"/>
<dbReference type="Gene3D" id="2.60.40.10">
    <property type="entry name" value="Immunoglobulins"/>
    <property type="match status" value="1"/>
</dbReference>
<dbReference type="InterPro" id="IPR003661">
    <property type="entry name" value="HisK_dim/P_dom"/>
</dbReference>
<evidence type="ECO:0000313" key="17">
    <source>
        <dbReference type="Proteomes" id="UP000002774"/>
    </source>
</evidence>
<dbReference type="Pfam" id="PF12833">
    <property type="entry name" value="HTH_18"/>
    <property type="match status" value="1"/>
</dbReference>
<keyword evidence="8" id="KW-0902">Two-component regulatory system</keyword>
<dbReference type="GO" id="GO:0043565">
    <property type="term" value="F:sequence-specific DNA binding"/>
    <property type="evidence" value="ECO:0007669"/>
    <property type="project" value="InterPro"/>
</dbReference>
<dbReference type="Pfam" id="PF00512">
    <property type="entry name" value="HisKA"/>
    <property type="match status" value="1"/>
</dbReference>
<dbReference type="RefSeq" id="WP_008505017.1">
    <property type="nucleotide sequence ID" value="NZ_CM001403.1"/>
</dbReference>
<dbReference type="FunFam" id="1.10.287.130:FF:000045">
    <property type="entry name" value="Two-component system sensor histidine kinase/response regulator"/>
    <property type="match status" value="1"/>
</dbReference>
<evidence type="ECO:0000259" key="14">
    <source>
        <dbReference type="PROSITE" id="PS50109"/>
    </source>
</evidence>
<dbReference type="Pfam" id="PF07494">
    <property type="entry name" value="Reg_prop"/>
    <property type="match status" value="7"/>
</dbReference>
<evidence type="ECO:0000313" key="16">
    <source>
        <dbReference type="EMBL" id="EHQ25322.1"/>
    </source>
</evidence>
<keyword evidence="7" id="KW-0067">ATP-binding</keyword>
<dbReference type="STRING" id="714943.Mucpa_1156"/>
<keyword evidence="9" id="KW-0805">Transcription regulation</keyword>
<dbReference type="HOGENOM" id="CLU_000445_28_1_10"/>
<dbReference type="PRINTS" id="PR00344">
    <property type="entry name" value="BCTRLSENSOR"/>
</dbReference>
<dbReference type="SMART" id="SM00448">
    <property type="entry name" value="REC"/>
    <property type="match status" value="1"/>
</dbReference>
<feature type="chain" id="PRO_5005682791" description="histidine kinase" evidence="12">
    <location>
        <begin position="25"/>
        <end position="1400"/>
    </location>
</feature>
<dbReference type="Gene3D" id="3.30.565.10">
    <property type="entry name" value="Histidine kinase-like ATPase, C-terminal domain"/>
    <property type="match status" value="1"/>
</dbReference>
<dbReference type="SMART" id="SM00342">
    <property type="entry name" value="HTH_ARAC"/>
    <property type="match status" value="1"/>
</dbReference>
<dbReference type="InterPro" id="IPR001789">
    <property type="entry name" value="Sig_transdc_resp-reg_receiver"/>
</dbReference>
<dbReference type="Pfam" id="PF00072">
    <property type="entry name" value="Response_reg"/>
    <property type="match status" value="1"/>
</dbReference>
<keyword evidence="3 11" id="KW-0597">Phosphoprotein</keyword>
<feature type="domain" description="Response regulatory" evidence="15">
    <location>
        <begin position="1141"/>
        <end position="1256"/>
    </location>
</feature>
<dbReference type="SUPFAM" id="SSF46689">
    <property type="entry name" value="Homeodomain-like"/>
    <property type="match status" value="1"/>
</dbReference>
<dbReference type="SMART" id="SM00387">
    <property type="entry name" value="HATPase_c"/>
    <property type="match status" value="1"/>
</dbReference>
<dbReference type="SUPFAM" id="SSF55874">
    <property type="entry name" value="ATPase domain of HSP90 chaperone/DNA topoisomerase II/histidine kinase"/>
    <property type="match status" value="1"/>
</dbReference>
<dbReference type="Gene3D" id="1.10.287.130">
    <property type="match status" value="1"/>
</dbReference>
<feature type="domain" description="HTH araC/xylS-type" evidence="13">
    <location>
        <begin position="1288"/>
        <end position="1387"/>
    </location>
</feature>
<dbReference type="PROSITE" id="PS50110">
    <property type="entry name" value="RESPONSE_REGULATORY"/>
    <property type="match status" value="1"/>
</dbReference>
<dbReference type="CDD" id="cd00146">
    <property type="entry name" value="PKD"/>
    <property type="match status" value="1"/>
</dbReference>
<evidence type="ECO:0000256" key="11">
    <source>
        <dbReference type="PROSITE-ProRule" id="PRU00169"/>
    </source>
</evidence>
<reference evidence="16" key="1">
    <citation type="submission" date="2011-09" db="EMBL/GenBank/DDBJ databases">
        <title>The permanent draft genome of Mucilaginibacter paludis DSM 18603.</title>
        <authorList>
            <consortium name="US DOE Joint Genome Institute (JGI-PGF)"/>
            <person name="Lucas S."/>
            <person name="Han J."/>
            <person name="Lapidus A."/>
            <person name="Bruce D."/>
            <person name="Goodwin L."/>
            <person name="Pitluck S."/>
            <person name="Peters L."/>
            <person name="Kyrpides N."/>
            <person name="Mavromatis K."/>
            <person name="Ivanova N."/>
            <person name="Mikhailova N."/>
            <person name="Held B."/>
            <person name="Detter J.C."/>
            <person name="Tapia R."/>
            <person name="Han C."/>
            <person name="Land M."/>
            <person name="Hauser L."/>
            <person name="Markowitz V."/>
            <person name="Cheng J.-F."/>
            <person name="Hugenholtz P."/>
            <person name="Woyke T."/>
            <person name="Wu D."/>
            <person name="Tindall B."/>
            <person name="Brambilla E."/>
            <person name="Klenk H.-P."/>
            <person name="Eisen J.A."/>
        </authorList>
    </citation>
    <scope>NUCLEOTIDE SEQUENCE [LARGE SCALE GENOMIC DNA]</scope>
    <source>
        <strain evidence="16">DSM 18603</strain>
    </source>
</reference>
<dbReference type="CDD" id="cd17574">
    <property type="entry name" value="REC_OmpR"/>
    <property type="match status" value="1"/>
</dbReference>
<dbReference type="InterPro" id="IPR036097">
    <property type="entry name" value="HisK_dim/P_sf"/>
</dbReference>
<dbReference type="eggNOG" id="COG0745">
    <property type="taxonomic scope" value="Bacteria"/>
</dbReference>
<dbReference type="Proteomes" id="UP000002774">
    <property type="component" value="Chromosome"/>
</dbReference>
<dbReference type="InterPro" id="IPR003594">
    <property type="entry name" value="HATPase_dom"/>
</dbReference>
<dbReference type="SMART" id="SM00388">
    <property type="entry name" value="HisKA"/>
    <property type="match status" value="1"/>
</dbReference>
<dbReference type="InterPro" id="IPR009057">
    <property type="entry name" value="Homeodomain-like_sf"/>
</dbReference>
<dbReference type="Gene3D" id="1.10.10.60">
    <property type="entry name" value="Homeodomain-like"/>
    <property type="match status" value="2"/>
</dbReference>
<dbReference type="GO" id="GO:0005524">
    <property type="term" value="F:ATP binding"/>
    <property type="evidence" value="ECO:0007669"/>
    <property type="project" value="UniProtKB-KW"/>
</dbReference>
<feature type="domain" description="Histidine kinase" evidence="14">
    <location>
        <begin position="869"/>
        <end position="1090"/>
    </location>
</feature>
<comment type="catalytic activity">
    <reaction evidence="1">
        <text>ATP + protein L-histidine = ADP + protein N-phospho-L-histidine.</text>
        <dbReference type="EC" id="2.7.13.3"/>
    </reaction>
</comment>
<dbReference type="eggNOG" id="COG3292">
    <property type="taxonomic scope" value="Bacteria"/>
</dbReference>
<dbReference type="Gene3D" id="3.40.50.2300">
    <property type="match status" value="1"/>
</dbReference>
<keyword evidence="10" id="KW-0804">Transcription</keyword>
<dbReference type="EMBL" id="CM001403">
    <property type="protein sequence ID" value="EHQ25322.1"/>
    <property type="molecule type" value="Genomic_DNA"/>
</dbReference>
<keyword evidence="12" id="KW-0732">Signal</keyword>
<dbReference type="FunFam" id="3.30.565.10:FF:000037">
    <property type="entry name" value="Hybrid sensor histidine kinase/response regulator"/>
    <property type="match status" value="1"/>
</dbReference>
<evidence type="ECO:0000256" key="5">
    <source>
        <dbReference type="ARBA" id="ARBA00022741"/>
    </source>
</evidence>
<dbReference type="Pfam" id="PF07495">
    <property type="entry name" value="Y_Y_Y"/>
    <property type="match status" value="1"/>
</dbReference>
<evidence type="ECO:0000256" key="2">
    <source>
        <dbReference type="ARBA" id="ARBA00012438"/>
    </source>
</evidence>
<dbReference type="PROSITE" id="PS50109">
    <property type="entry name" value="HIS_KIN"/>
    <property type="match status" value="1"/>
</dbReference>
<evidence type="ECO:0000256" key="3">
    <source>
        <dbReference type="ARBA" id="ARBA00022553"/>
    </source>
</evidence>
<sequence length="1400" mass="156298">MRKSWIEVLLVCFFVCCSGVAAMAQSNINFTSLTVKEGLSSNTVYTMIKDRHGVMWFGTANGLNRFDGTNFTVYRHDANKINTLPSNEVLSLFEDGGGEIWIGTVAGGLSYYDRAKDRIMHYKGDGTWPELNHISARAILKDHQGKLWVGTYGDFRSIDIKTGHATRMFTQIAGKSNDDAFVVLSLFEDSKHQLWIGTNNGLFLYNGQNRPIRKFINNPSDASSLSNNVIKDIAEDKNGNLWFATLGGLNQMRSDGHFKVYKHRNDSGNSISSDAVFTIRPDNDGKMWVGTEDGLNILNPATESFQLLQPDPRSAFSLKSKSIRSVFIDAAGIYWVGTYGGGLAKYNKNLALFNLKQSNPFDVSGLKSPIITSFAEADDGLVFVGTDGAGIVVFNRKTGLFKSFNISSRLHQPGSGITILRLFIDHSGFLWAGTYNDGLFRIDRRNGQYEQFTAGTDVNGLNNNNVTAIAEDGTGNLWLGTLGGGVNVFNFKTHSFTHFNNTSVSSQFNKLLPLNKFINSIVKSPGGDMWIASAGTGVAVFKPLTNSIIHYTKAKNALPDDGVASLFFDRDGLLWLSTDGGMCSLDEKSQKVTSYTEKDGLANGMVKEILEDKSGILWISTDRGISSFNKNTRKFRNFDAENGVQQGSFSIGAAMRANNGDIYFGGRDGFNFFNPSALPQNYSPGQVLLTDLKVSNESVIPGEDAPINQQIAVSKEIKLHYGLNFSIGYVALNYTAPKQNQYAYRLVGFDKEWNFVHKGRMANYTNIDPGTYTFQVKASNDGEHWSLPPTEIRVVILPPFWRTNYAYAAYVLFALLCLLVLRRRGIQKIRKEFEIQQEKLKVKQLMEQERREAEQLHELDLLKIKFLTDLSHEFRTPISLILAPAEKLLERKQLTPEAQNDVRMINRNGRRLLNMVNQLLDFRKMEEQELHIHLEPGDIINFIRETSDSFQDVASGKQILFLIESNCNSWQTCFDHNKLERIIFNLLSNAFKFTPSGGKVSLLIEVVDILGSNPHLLMSVTDTGIGIPPECLTRIFDRFYQHQTSAVLNQGTGIGLSITKEFVELHGGHIYAETVSETGARFVVDLPVPPSYEKMTDTGMALQPPTEDFAENDAVKPEACTIAHHGGEAELETQTKDRKITVLLVEDNDEFRSYLADHLKQYYHIIEAVNGKEGWQKTLSSHPQLVVSDINMPVMTGIELSKKIKDDKRTSHIPVILLTAMTGEEDQLAGLKSGASDYLSKPFNFQILNTKIGNLLDLNRNLKDTYSKQIQLIGHDMITESGNLKLLNSIMNYIEAKLSDSDLSVEDLSRHVGMSRGSLYYKLIELTGLSPIEYIRTIKLEKAAALLENSELNVAQIAYMTGFGTPSYFSRMFKNKYGMVPSEYLNFKRNGGKFAAVPVG</sequence>
<dbReference type="InterPro" id="IPR005467">
    <property type="entry name" value="His_kinase_dom"/>
</dbReference>
<keyword evidence="5" id="KW-0547">Nucleotide-binding</keyword>
<dbReference type="InterPro" id="IPR013783">
    <property type="entry name" value="Ig-like_fold"/>
</dbReference>
<protein>
    <recommendedName>
        <fullName evidence="2">histidine kinase</fullName>
        <ecNumber evidence="2">2.7.13.3</ecNumber>
    </recommendedName>
</protein>
<evidence type="ECO:0000256" key="1">
    <source>
        <dbReference type="ARBA" id="ARBA00000085"/>
    </source>
</evidence>
<keyword evidence="4" id="KW-0808">Transferase</keyword>
<dbReference type="EC" id="2.7.13.3" evidence="2"/>
<keyword evidence="6 16" id="KW-0418">Kinase</keyword>
<feature type="signal peptide" evidence="12">
    <location>
        <begin position="1"/>
        <end position="24"/>
    </location>
</feature>
<dbReference type="eggNOG" id="COG2205">
    <property type="taxonomic scope" value="Bacteria"/>
</dbReference>
<dbReference type="InterPro" id="IPR011123">
    <property type="entry name" value="Y_Y_Y"/>
</dbReference>
<dbReference type="CDD" id="cd00082">
    <property type="entry name" value="HisKA"/>
    <property type="match status" value="1"/>
</dbReference>
<dbReference type="InterPro" id="IPR018060">
    <property type="entry name" value="HTH_AraC"/>
</dbReference>
<dbReference type="SUPFAM" id="SSF47384">
    <property type="entry name" value="Homodimeric domain of signal transducing histidine kinase"/>
    <property type="match status" value="1"/>
</dbReference>
<dbReference type="InterPro" id="IPR004358">
    <property type="entry name" value="Sig_transdc_His_kin-like_C"/>
</dbReference>
<keyword evidence="17" id="KW-1185">Reference proteome</keyword>
<proteinExistence type="predicted"/>
<dbReference type="GO" id="GO:0003700">
    <property type="term" value="F:DNA-binding transcription factor activity"/>
    <property type="evidence" value="ECO:0007669"/>
    <property type="project" value="InterPro"/>
</dbReference>
<gene>
    <name evidence="16" type="ORF">Mucpa_1156</name>
</gene>
<feature type="modified residue" description="4-aspartylphosphate" evidence="11">
    <location>
        <position position="1189"/>
    </location>
</feature>
<dbReference type="SUPFAM" id="SSF63829">
    <property type="entry name" value="Calcium-dependent phosphotriesterase"/>
    <property type="match status" value="4"/>
</dbReference>
<evidence type="ECO:0000256" key="6">
    <source>
        <dbReference type="ARBA" id="ARBA00022777"/>
    </source>
</evidence>
<evidence type="ECO:0000256" key="12">
    <source>
        <dbReference type="SAM" id="SignalP"/>
    </source>
</evidence>
<dbReference type="FunFam" id="2.60.40.10:FF:000791">
    <property type="entry name" value="Two-component system sensor histidine kinase/response regulator"/>
    <property type="match status" value="1"/>
</dbReference>
<evidence type="ECO:0000256" key="9">
    <source>
        <dbReference type="ARBA" id="ARBA00023015"/>
    </source>
</evidence>
<evidence type="ECO:0000259" key="15">
    <source>
        <dbReference type="PROSITE" id="PS50110"/>
    </source>
</evidence>
<evidence type="ECO:0000256" key="8">
    <source>
        <dbReference type="ARBA" id="ARBA00023012"/>
    </source>
</evidence>
<dbReference type="PANTHER" id="PTHR43547:SF2">
    <property type="entry name" value="HYBRID SIGNAL TRANSDUCTION HISTIDINE KINASE C"/>
    <property type="match status" value="1"/>
</dbReference>
<organism evidence="16 17">
    <name type="scientific">Mucilaginibacter paludis DSM 18603</name>
    <dbReference type="NCBI Taxonomy" id="714943"/>
    <lineage>
        <taxon>Bacteria</taxon>
        <taxon>Pseudomonadati</taxon>
        <taxon>Bacteroidota</taxon>
        <taxon>Sphingobacteriia</taxon>
        <taxon>Sphingobacteriales</taxon>
        <taxon>Sphingobacteriaceae</taxon>
        <taxon>Mucilaginibacter</taxon>
    </lineage>
</organism>
<dbReference type="InterPro" id="IPR011110">
    <property type="entry name" value="Reg_prop"/>
</dbReference>
<dbReference type="InterPro" id="IPR015943">
    <property type="entry name" value="WD40/YVTN_repeat-like_dom_sf"/>
</dbReference>
<dbReference type="SUPFAM" id="SSF52172">
    <property type="entry name" value="CheY-like"/>
    <property type="match status" value="1"/>
</dbReference>
<dbReference type="PROSITE" id="PS01124">
    <property type="entry name" value="HTH_ARAC_FAMILY_2"/>
    <property type="match status" value="1"/>
</dbReference>
<name>H1YFT1_9SPHI</name>
<dbReference type="InterPro" id="IPR011006">
    <property type="entry name" value="CheY-like_superfamily"/>
</dbReference>
<evidence type="ECO:0000256" key="10">
    <source>
        <dbReference type="ARBA" id="ARBA00023163"/>
    </source>
</evidence>
<dbReference type="GO" id="GO:0000155">
    <property type="term" value="F:phosphorelay sensor kinase activity"/>
    <property type="evidence" value="ECO:0007669"/>
    <property type="project" value="InterPro"/>
</dbReference>
<evidence type="ECO:0000256" key="7">
    <source>
        <dbReference type="ARBA" id="ARBA00022840"/>
    </source>
</evidence>
<dbReference type="PANTHER" id="PTHR43547">
    <property type="entry name" value="TWO-COMPONENT HISTIDINE KINASE"/>
    <property type="match status" value="1"/>
</dbReference>
<dbReference type="Pfam" id="PF02518">
    <property type="entry name" value="HATPase_c"/>
    <property type="match status" value="1"/>
</dbReference>
<evidence type="ECO:0000259" key="13">
    <source>
        <dbReference type="PROSITE" id="PS01124"/>
    </source>
</evidence>
<dbReference type="Gene3D" id="2.130.10.10">
    <property type="entry name" value="YVTN repeat-like/Quinoprotein amine dehydrogenase"/>
    <property type="match status" value="3"/>
</dbReference>
<evidence type="ECO:0000256" key="4">
    <source>
        <dbReference type="ARBA" id="ARBA00022679"/>
    </source>
</evidence>
<dbReference type="InterPro" id="IPR036890">
    <property type="entry name" value="HATPase_C_sf"/>
</dbReference>
<accession>H1YFT1</accession>